<proteinExistence type="predicted"/>
<feature type="transmembrane region" description="Helical" evidence="6">
    <location>
        <begin position="152"/>
        <end position="176"/>
    </location>
</feature>
<evidence type="ECO:0000313" key="7">
    <source>
        <dbReference type="EMBL" id="MCZ0861981.1"/>
    </source>
</evidence>
<evidence type="ECO:0000256" key="3">
    <source>
        <dbReference type="ARBA" id="ARBA00022692"/>
    </source>
</evidence>
<dbReference type="PANTHER" id="PTHR30250:SF11">
    <property type="entry name" value="O-ANTIGEN TRANSPORTER-RELATED"/>
    <property type="match status" value="1"/>
</dbReference>
<evidence type="ECO:0000256" key="1">
    <source>
        <dbReference type="ARBA" id="ARBA00004651"/>
    </source>
</evidence>
<keyword evidence="2" id="KW-1003">Cell membrane</keyword>
<evidence type="ECO:0000313" key="8">
    <source>
        <dbReference type="Proteomes" id="UP001141336"/>
    </source>
</evidence>
<dbReference type="CDD" id="cd13128">
    <property type="entry name" value="MATE_Wzx_like"/>
    <property type="match status" value="1"/>
</dbReference>
<feature type="transmembrane region" description="Helical" evidence="6">
    <location>
        <begin position="393"/>
        <end position="414"/>
    </location>
</feature>
<dbReference type="Pfam" id="PF01943">
    <property type="entry name" value="Polysacc_synt"/>
    <property type="match status" value="1"/>
</dbReference>
<evidence type="ECO:0000256" key="4">
    <source>
        <dbReference type="ARBA" id="ARBA00022989"/>
    </source>
</evidence>
<feature type="transmembrane region" description="Helical" evidence="6">
    <location>
        <begin position="118"/>
        <end position="140"/>
    </location>
</feature>
<gene>
    <name evidence="7" type="ORF">O0S09_01765</name>
</gene>
<feature type="transmembrane region" description="Helical" evidence="6">
    <location>
        <begin position="54"/>
        <end position="76"/>
    </location>
</feature>
<comment type="caution">
    <text evidence="7">The sequence shown here is derived from an EMBL/GenBank/DDBJ whole genome shotgun (WGS) entry which is preliminary data.</text>
</comment>
<protein>
    <submittedName>
        <fullName evidence="7">Flippase</fullName>
    </submittedName>
</protein>
<dbReference type="EMBL" id="JAPTGC010000002">
    <property type="protein sequence ID" value="MCZ0861981.1"/>
    <property type="molecule type" value="Genomic_DNA"/>
</dbReference>
<feature type="transmembrane region" description="Helical" evidence="6">
    <location>
        <begin position="188"/>
        <end position="205"/>
    </location>
</feature>
<feature type="transmembrane region" description="Helical" evidence="6">
    <location>
        <begin position="356"/>
        <end position="381"/>
    </location>
</feature>
<feature type="transmembrane region" description="Helical" evidence="6">
    <location>
        <begin position="249"/>
        <end position="272"/>
    </location>
</feature>
<dbReference type="Proteomes" id="UP001141336">
    <property type="component" value="Unassembled WGS sequence"/>
</dbReference>
<feature type="transmembrane region" description="Helical" evidence="6">
    <location>
        <begin position="477"/>
        <end position="496"/>
    </location>
</feature>
<reference evidence="7" key="1">
    <citation type="submission" date="2022-12" db="EMBL/GenBank/DDBJ databases">
        <title>Isolation and characterisation of novel Methanocorpusculum spp. from native Australian herbivores indicates the genus is ancestrally host-associated.</title>
        <authorList>
            <person name="Volmer J.G."/>
            <person name="Soo R.M."/>
            <person name="Evans P.N."/>
            <person name="Hoedt E.C."/>
            <person name="Astorga Alsina A.L."/>
            <person name="Woodcroft B.J."/>
            <person name="Tyson G.W."/>
            <person name="Hugenholtz P."/>
            <person name="Morrison M."/>
        </authorList>
    </citation>
    <scope>NUCLEOTIDE SEQUENCE</scope>
    <source>
        <strain evidence="7">CW153</strain>
    </source>
</reference>
<sequence>MDRHHTGKIVISRYLPTSFLTPEHQHYSTTKMPPQLINRISAIPPIQRQSMIQLGVTIAVTLFGFVSTMLFSHILGKDLMGVYYLFLAYYGVFNMIGDAGFGGAAVKRISEGKDQNAYLTAYATLRFLLIIVSTLVLLAVSPYFVDLKEYELVHWIIAALAAAFFGGTITMGVYGLGHVGIRNLATGVNEFARILIQIVAVLLGYSVAGLFGGFIIAIIISGIFCLKYFTFRPARFTTRHLKSLITYSLWIFLIGSGSLIFSYADTIFIGYFMENGDVGVYRVALQLTTAGTFITTAIAGTLTPKFSNWSAKGDLTRIPGILTRSITYGLLLAVPAAAGGILLSERLLYFFYGADFAVGGTACAILLLLQIVNVFMVFLGTTLSAIDHARQSFYASGSAAILNVVLNVLLIPIIGIEGAAVASLLSITLNAVLLRHYLKHYVDVRCDLRAAAHIVFSALLMAAFILVYLQFIPLTNVFLVLIAVAAGAVLYFVVLFRLDREIHDEIADLAKQFGLPWPCWL</sequence>
<evidence type="ECO:0000256" key="5">
    <source>
        <dbReference type="ARBA" id="ARBA00023136"/>
    </source>
</evidence>
<dbReference type="InterPro" id="IPR002797">
    <property type="entry name" value="Polysacc_synth"/>
</dbReference>
<accession>A0ABT4IJR5</accession>
<dbReference type="PANTHER" id="PTHR30250">
    <property type="entry name" value="PST FAMILY PREDICTED COLANIC ACID TRANSPORTER"/>
    <property type="match status" value="1"/>
</dbReference>
<feature type="transmembrane region" description="Helical" evidence="6">
    <location>
        <begin position="325"/>
        <end position="344"/>
    </location>
</feature>
<feature type="transmembrane region" description="Helical" evidence="6">
    <location>
        <begin position="284"/>
        <end position="304"/>
    </location>
</feature>
<feature type="transmembrane region" description="Helical" evidence="6">
    <location>
        <begin position="420"/>
        <end position="438"/>
    </location>
</feature>
<comment type="subcellular location">
    <subcellularLocation>
        <location evidence="1">Cell membrane</location>
        <topology evidence="1">Multi-pass membrane protein</topology>
    </subcellularLocation>
</comment>
<dbReference type="InterPro" id="IPR050833">
    <property type="entry name" value="Poly_Biosynth_Transport"/>
</dbReference>
<evidence type="ECO:0000256" key="6">
    <source>
        <dbReference type="SAM" id="Phobius"/>
    </source>
</evidence>
<organism evidence="7 8">
    <name type="scientific">Methanocorpusculum vombati</name>
    <dbReference type="NCBI Taxonomy" id="3002864"/>
    <lineage>
        <taxon>Archaea</taxon>
        <taxon>Methanobacteriati</taxon>
        <taxon>Methanobacteriota</taxon>
        <taxon>Stenosarchaea group</taxon>
        <taxon>Methanomicrobia</taxon>
        <taxon>Methanomicrobiales</taxon>
        <taxon>Methanocorpusculaceae</taxon>
        <taxon>Methanocorpusculum</taxon>
    </lineage>
</organism>
<feature type="transmembrane region" description="Helical" evidence="6">
    <location>
        <begin position="450"/>
        <end position="471"/>
    </location>
</feature>
<name>A0ABT4IJR5_9EURY</name>
<keyword evidence="8" id="KW-1185">Reference proteome</keyword>
<keyword evidence="4 6" id="KW-1133">Transmembrane helix</keyword>
<evidence type="ECO:0000256" key="2">
    <source>
        <dbReference type="ARBA" id="ARBA00022475"/>
    </source>
</evidence>
<keyword evidence="5 6" id="KW-0472">Membrane</keyword>
<keyword evidence="3 6" id="KW-0812">Transmembrane</keyword>
<feature type="transmembrane region" description="Helical" evidence="6">
    <location>
        <begin position="82"/>
        <end position="106"/>
    </location>
</feature>